<name>A0A1D1XCM1_9ARAE</name>
<evidence type="ECO:0000256" key="10">
    <source>
        <dbReference type="SAM" id="SignalP"/>
    </source>
</evidence>
<evidence type="ECO:0000256" key="5">
    <source>
        <dbReference type="ARBA" id="ARBA00022723"/>
    </source>
</evidence>
<gene>
    <name evidence="11" type="primary">nucS_7</name>
    <name evidence="11" type="ORF">g.97732</name>
</gene>
<evidence type="ECO:0000256" key="7">
    <source>
        <dbReference type="ARBA" id="ARBA00022801"/>
    </source>
</evidence>
<keyword evidence="4" id="KW-0540">Nuclease</keyword>
<dbReference type="Pfam" id="PF02265">
    <property type="entry name" value="S1-P1_nuclease"/>
    <property type="match status" value="1"/>
</dbReference>
<keyword evidence="6" id="KW-0255">Endonuclease</keyword>
<keyword evidence="8" id="KW-1015">Disulfide bond</keyword>
<dbReference type="InterPro" id="IPR008947">
    <property type="entry name" value="PLipase_C/P1_nuclease_dom_sf"/>
</dbReference>
<evidence type="ECO:0000256" key="6">
    <source>
        <dbReference type="ARBA" id="ARBA00022759"/>
    </source>
</evidence>
<reference evidence="11" key="1">
    <citation type="submission" date="2015-07" db="EMBL/GenBank/DDBJ databases">
        <title>Transcriptome Assembly of Anthurium amnicola.</title>
        <authorList>
            <person name="Suzuki J."/>
        </authorList>
    </citation>
    <scope>NUCLEOTIDE SEQUENCE</scope>
</reference>
<evidence type="ECO:0000256" key="9">
    <source>
        <dbReference type="ARBA" id="ARBA00023180"/>
    </source>
</evidence>
<sequence>KKKKNMKMKSFLTIILPIFLTSLISIPSSVNAWGDDGHRTVGQIAQNFLRPDIANKVTNLLQDKSFGGKLSNVALWADKVKHKKGSPFAGWTAPLHYIDTKDDPGRSCSVDIERDCPDSKCVVGAIANYTTQLDCKNGYDKFTRDFALRFLAHFIGDITQPLHVSGRQKGGNGVRVTFDRKRENLHEIWDTPMVEKRLKDFGSDFVQYSNFLTSAIQSGKYASEKNSWVSCISSPKAATLCPLTWAKDTNAINCPFVWDTVDKNPGVDLGGAYYNGAVPIIDKQLAKGGYRLGMLLNSLLSKNC</sequence>
<feature type="non-terminal residue" evidence="11">
    <location>
        <position position="1"/>
    </location>
</feature>
<dbReference type="GO" id="GO:0000014">
    <property type="term" value="F:single-stranded DNA endodeoxyribonuclease activity"/>
    <property type="evidence" value="ECO:0007669"/>
    <property type="project" value="UniProtKB-ARBA"/>
</dbReference>
<evidence type="ECO:0000256" key="1">
    <source>
        <dbReference type="ARBA" id="ARBA00000245"/>
    </source>
</evidence>
<dbReference type="GO" id="GO:0003676">
    <property type="term" value="F:nucleic acid binding"/>
    <property type="evidence" value="ECO:0007669"/>
    <property type="project" value="InterPro"/>
</dbReference>
<keyword evidence="10" id="KW-0732">Signal</keyword>
<dbReference type="PANTHER" id="PTHR33146:SF26">
    <property type="entry name" value="ENDONUCLEASE 4"/>
    <property type="match status" value="1"/>
</dbReference>
<keyword evidence="9" id="KW-0325">Glycoprotein</keyword>
<dbReference type="GO" id="GO:0006308">
    <property type="term" value="P:DNA catabolic process"/>
    <property type="evidence" value="ECO:0007669"/>
    <property type="project" value="InterPro"/>
</dbReference>
<protein>
    <recommendedName>
        <fullName evidence="3">Aspergillus nuclease S1</fullName>
        <ecNumber evidence="3">3.1.30.1</ecNumber>
    </recommendedName>
</protein>
<evidence type="ECO:0000313" key="11">
    <source>
        <dbReference type="EMBL" id="JAT40170.1"/>
    </source>
</evidence>
<feature type="signal peptide" evidence="10">
    <location>
        <begin position="1"/>
        <end position="32"/>
    </location>
</feature>
<comment type="similarity">
    <text evidence="2">Belongs to the nuclease type I family.</text>
</comment>
<dbReference type="CDD" id="cd11010">
    <property type="entry name" value="S1-P1_nuclease"/>
    <property type="match status" value="1"/>
</dbReference>
<evidence type="ECO:0000256" key="4">
    <source>
        <dbReference type="ARBA" id="ARBA00022722"/>
    </source>
</evidence>
<comment type="catalytic activity">
    <reaction evidence="1">
        <text>Endonucleolytic cleavage to 5'-phosphomononucleotide and 5'-phosphooligonucleotide end-products.</text>
        <dbReference type="EC" id="3.1.30.1"/>
    </reaction>
</comment>
<evidence type="ECO:0000256" key="3">
    <source>
        <dbReference type="ARBA" id="ARBA00012562"/>
    </source>
</evidence>
<proteinExistence type="inferred from homology"/>
<keyword evidence="5" id="KW-0479">Metal-binding</keyword>
<dbReference type="AlphaFoldDB" id="A0A1D1XCM1"/>
<dbReference type="InterPro" id="IPR003154">
    <property type="entry name" value="S1/P1nuclease"/>
</dbReference>
<evidence type="ECO:0000256" key="8">
    <source>
        <dbReference type="ARBA" id="ARBA00023157"/>
    </source>
</evidence>
<feature type="chain" id="PRO_5008899370" description="Aspergillus nuclease S1" evidence="10">
    <location>
        <begin position="33"/>
        <end position="304"/>
    </location>
</feature>
<dbReference type="PANTHER" id="PTHR33146">
    <property type="entry name" value="ENDONUCLEASE 4"/>
    <property type="match status" value="1"/>
</dbReference>
<keyword evidence="7" id="KW-0378">Hydrolase</keyword>
<dbReference type="SUPFAM" id="SSF48537">
    <property type="entry name" value="Phospholipase C/P1 nuclease"/>
    <property type="match status" value="1"/>
</dbReference>
<evidence type="ECO:0000256" key="2">
    <source>
        <dbReference type="ARBA" id="ARBA00009547"/>
    </source>
</evidence>
<dbReference type="EC" id="3.1.30.1" evidence="3"/>
<accession>A0A1D1XCM1</accession>
<organism evidence="11">
    <name type="scientific">Anthurium amnicola</name>
    <dbReference type="NCBI Taxonomy" id="1678845"/>
    <lineage>
        <taxon>Eukaryota</taxon>
        <taxon>Viridiplantae</taxon>
        <taxon>Streptophyta</taxon>
        <taxon>Embryophyta</taxon>
        <taxon>Tracheophyta</taxon>
        <taxon>Spermatophyta</taxon>
        <taxon>Magnoliopsida</taxon>
        <taxon>Liliopsida</taxon>
        <taxon>Araceae</taxon>
        <taxon>Pothoideae</taxon>
        <taxon>Potheae</taxon>
        <taxon>Anthurium</taxon>
    </lineage>
</organism>
<dbReference type="EMBL" id="GDJX01027766">
    <property type="protein sequence ID" value="JAT40170.1"/>
    <property type="molecule type" value="Transcribed_RNA"/>
</dbReference>
<dbReference type="GO" id="GO:0004521">
    <property type="term" value="F:RNA endonuclease activity"/>
    <property type="evidence" value="ECO:0007669"/>
    <property type="project" value="UniProtKB-ARBA"/>
</dbReference>
<dbReference type="GO" id="GO:0046872">
    <property type="term" value="F:metal ion binding"/>
    <property type="evidence" value="ECO:0007669"/>
    <property type="project" value="UniProtKB-KW"/>
</dbReference>
<dbReference type="Gene3D" id="1.10.575.10">
    <property type="entry name" value="P1 Nuclease"/>
    <property type="match status" value="1"/>
</dbReference>